<protein>
    <recommendedName>
        <fullName evidence="5">Periplasmic binding protein domain-containing protein</fullName>
    </recommendedName>
</protein>
<gene>
    <name evidence="6" type="ORF">GCM10010276_22820</name>
</gene>
<dbReference type="PANTHER" id="PTHR46847:SF1">
    <property type="entry name" value="D-ALLOSE-BINDING PERIPLASMIC PROTEIN-RELATED"/>
    <property type="match status" value="1"/>
</dbReference>
<evidence type="ECO:0000256" key="2">
    <source>
        <dbReference type="ARBA" id="ARBA00007639"/>
    </source>
</evidence>
<evidence type="ECO:0000256" key="1">
    <source>
        <dbReference type="ARBA" id="ARBA00004196"/>
    </source>
</evidence>
<dbReference type="Proteomes" id="UP001501777">
    <property type="component" value="Unassembled WGS sequence"/>
</dbReference>
<dbReference type="InterPro" id="IPR025997">
    <property type="entry name" value="SBP_2_dom"/>
</dbReference>
<evidence type="ECO:0000256" key="4">
    <source>
        <dbReference type="SAM" id="MobiDB-lite"/>
    </source>
</evidence>
<feature type="region of interest" description="Disordered" evidence="4">
    <location>
        <begin position="1"/>
        <end position="36"/>
    </location>
</feature>
<sequence>MRINPFQDKAAQHRTGVERSGGRPTCGPTDPPDNGWGWRRAHVGFVAGVGAMGLLLAACGSSTGSSSGSPKTVVFSSPSLSIAQMKSMASALKTEARADGWKAVTQDPNSDAQEQARQLSAVVSSGSAGALFIVAISPSSLRQVVRDAQAKGIPVVTTGTPADYGFDGLQPGITFDAIDYKAYGEAVGRELGTCINEKLGGKAEVVWGLPVVGSGGKEEMEKAQKAALQATAPKAKIVTEIASSTLQAAQTDVGNALQGHPHANAVLASVDEVGLGAISAFASAGKKLPCLADAGGNPQIVAATKAGKIYATVALQFQPDVAQCFNALVAMRSDKKQTGKQLHVPQQVIKADK</sequence>
<evidence type="ECO:0000313" key="7">
    <source>
        <dbReference type="Proteomes" id="UP001501777"/>
    </source>
</evidence>
<keyword evidence="3" id="KW-0732">Signal</keyword>
<dbReference type="CDD" id="cd01536">
    <property type="entry name" value="PBP1_ABC_sugar_binding-like"/>
    <property type="match status" value="1"/>
</dbReference>
<comment type="subcellular location">
    <subcellularLocation>
        <location evidence="1">Cell envelope</location>
    </subcellularLocation>
</comment>
<feature type="domain" description="Periplasmic binding protein" evidence="5">
    <location>
        <begin position="73"/>
        <end position="331"/>
    </location>
</feature>
<comment type="similarity">
    <text evidence="2">Belongs to the bacterial solute-binding protein 2 family.</text>
</comment>
<dbReference type="EMBL" id="BAAASG010000006">
    <property type="protein sequence ID" value="GAA2484588.1"/>
    <property type="molecule type" value="Genomic_DNA"/>
</dbReference>
<dbReference type="SUPFAM" id="SSF53822">
    <property type="entry name" value="Periplasmic binding protein-like I"/>
    <property type="match status" value="1"/>
</dbReference>
<accession>A0ABN3LMB7</accession>
<organism evidence="6 7">
    <name type="scientific">Streptomyces longisporus</name>
    <dbReference type="NCBI Taxonomy" id="1948"/>
    <lineage>
        <taxon>Bacteria</taxon>
        <taxon>Bacillati</taxon>
        <taxon>Actinomycetota</taxon>
        <taxon>Actinomycetes</taxon>
        <taxon>Kitasatosporales</taxon>
        <taxon>Streptomycetaceae</taxon>
        <taxon>Streptomyces</taxon>
    </lineage>
</organism>
<evidence type="ECO:0000259" key="5">
    <source>
        <dbReference type="Pfam" id="PF13407"/>
    </source>
</evidence>
<reference evidence="6 7" key="1">
    <citation type="journal article" date="2019" name="Int. J. Syst. Evol. Microbiol.">
        <title>The Global Catalogue of Microorganisms (GCM) 10K type strain sequencing project: providing services to taxonomists for standard genome sequencing and annotation.</title>
        <authorList>
            <consortium name="The Broad Institute Genomics Platform"/>
            <consortium name="The Broad Institute Genome Sequencing Center for Infectious Disease"/>
            <person name="Wu L."/>
            <person name="Ma J."/>
        </authorList>
    </citation>
    <scope>NUCLEOTIDE SEQUENCE [LARGE SCALE GENOMIC DNA]</scope>
    <source>
        <strain evidence="6 7">JCM 4395</strain>
    </source>
</reference>
<evidence type="ECO:0000256" key="3">
    <source>
        <dbReference type="ARBA" id="ARBA00022729"/>
    </source>
</evidence>
<dbReference type="Pfam" id="PF13407">
    <property type="entry name" value="Peripla_BP_4"/>
    <property type="match status" value="1"/>
</dbReference>
<name>A0ABN3LMB7_STRLO</name>
<dbReference type="Gene3D" id="3.40.50.2300">
    <property type="match status" value="2"/>
</dbReference>
<evidence type="ECO:0000313" key="6">
    <source>
        <dbReference type="EMBL" id="GAA2484588.1"/>
    </source>
</evidence>
<proteinExistence type="inferred from homology"/>
<keyword evidence="7" id="KW-1185">Reference proteome</keyword>
<dbReference type="PANTHER" id="PTHR46847">
    <property type="entry name" value="D-ALLOSE-BINDING PERIPLASMIC PROTEIN-RELATED"/>
    <property type="match status" value="1"/>
</dbReference>
<comment type="caution">
    <text evidence="6">The sequence shown here is derived from an EMBL/GenBank/DDBJ whole genome shotgun (WGS) entry which is preliminary data.</text>
</comment>
<dbReference type="RefSeq" id="WP_344400021.1">
    <property type="nucleotide sequence ID" value="NZ_BAAASG010000006.1"/>
</dbReference>
<dbReference type="InterPro" id="IPR028082">
    <property type="entry name" value="Peripla_BP_I"/>
</dbReference>